<dbReference type="EMBL" id="PCRE01000004">
    <property type="protein sequence ID" value="PIP15344.1"/>
    <property type="molecule type" value="Genomic_DNA"/>
</dbReference>
<keyword evidence="1" id="KW-1133">Transmembrane helix</keyword>
<evidence type="ECO:0000256" key="1">
    <source>
        <dbReference type="SAM" id="Phobius"/>
    </source>
</evidence>
<protein>
    <submittedName>
        <fullName evidence="2">Uncharacterized protein</fullName>
    </submittedName>
</protein>
<accession>A0A2G9Y811</accession>
<proteinExistence type="predicted"/>
<keyword evidence="1" id="KW-0472">Membrane</keyword>
<gene>
    <name evidence="2" type="ORF">COX47_00285</name>
</gene>
<evidence type="ECO:0000313" key="2">
    <source>
        <dbReference type="EMBL" id="PIP15344.1"/>
    </source>
</evidence>
<dbReference type="AlphaFoldDB" id="A0A2G9Y811"/>
<dbReference type="Proteomes" id="UP000231025">
    <property type="component" value="Unassembled WGS sequence"/>
</dbReference>
<name>A0A2G9Y811_9BACT</name>
<comment type="caution">
    <text evidence="2">The sequence shown here is derived from an EMBL/GenBank/DDBJ whole genome shotgun (WGS) entry which is preliminary data.</text>
</comment>
<keyword evidence="1" id="KW-0812">Transmembrane</keyword>
<sequence length="66" mass="7494">MKDKIAVIRSLSGLAINLSAGWFGVAVITPNFSRIIGTKELFLLLFDIIFGILFLWFSYKLEKMLL</sequence>
<feature type="transmembrane region" description="Helical" evidence="1">
    <location>
        <begin position="6"/>
        <end position="29"/>
    </location>
</feature>
<organism evidence="2 3">
    <name type="scientific">Candidatus Roizmanbacteria bacterium CG23_combo_of_CG06-09_8_20_14_all_35_49</name>
    <dbReference type="NCBI Taxonomy" id="1974863"/>
    <lineage>
        <taxon>Bacteria</taxon>
        <taxon>Candidatus Roizmaniibacteriota</taxon>
    </lineage>
</organism>
<feature type="transmembrane region" description="Helical" evidence="1">
    <location>
        <begin position="41"/>
        <end position="59"/>
    </location>
</feature>
<reference evidence="2 3" key="1">
    <citation type="submission" date="2017-09" db="EMBL/GenBank/DDBJ databases">
        <title>Depth-based differentiation of microbial function through sediment-hosted aquifers and enrichment of novel symbionts in the deep terrestrial subsurface.</title>
        <authorList>
            <person name="Probst A.J."/>
            <person name="Ladd B."/>
            <person name="Jarett J.K."/>
            <person name="Geller-Mcgrath D.E."/>
            <person name="Sieber C.M."/>
            <person name="Emerson J.B."/>
            <person name="Anantharaman K."/>
            <person name="Thomas B.C."/>
            <person name="Malmstrom R."/>
            <person name="Stieglmeier M."/>
            <person name="Klingl A."/>
            <person name="Woyke T."/>
            <person name="Ryan C.M."/>
            <person name="Banfield J.F."/>
        </authorList>
    </citation>
    <scope>NUCLEOTIDE SEQUENCE [LARGE SCALE GENOMIC DNA]</scope>
    <source>
        <strain evidence="2">CG23_combo_of_CG06-09_8_20_14_all_35_49</strain>
    </source>
</reference>
<evidence type="ECO:0000313" key="3">
    <source>
        <dbReference type="Proteomes" id="UP000231025"/>
    </source>
</evidence>